<keyword evidence="2" id="KW-1003">Cell membrane</keyword>
<keyword evidence="6" id="KW-0472">Membrane</keyword>
<proteinExistence type="inferred from homology"/>
<dbReference type="InterPro" id="IPR004089">
    <property type="entry name" value="MCPsignal_dom"/>
</dbReference>
<evidence type="ECO:0000313" key="11">
    <source>
        <dbReference type="Proteomes" id="UP000277007"/>
    </source>
</evidence>
<evidence type="ECO:0000259" key="9">
    <source>
        <dbReference type="PROSITE" id="PS50885"/>
    </source>
</evidence>
<evidence type="ECO:0000256" key="6">
    <source>
        <dbReference type="SAM" id="Phobius"/>
    </source>
</evidence>
<dbReference type="InterPro" id="IPR003660">
    <property type="entry name" value="HAMP_dom"/>
</dbReference>
<dbReference type="InterPro" id="IPR000727">
    <property type="entry name" value="T_SNARE_dom"/>
</dbReference>
<dbReference type="PROSITE" id="PS50111">
    <property type="entry name" value="CHEMOTAXIS_TRANSDUC_2"/>
    <property type="match status" value="1"/>
</dbReference>
<dbReference type="GO" id="GO:0005886">
    <property type="term" value="C:plasma membrane"/>
    <property type="evidence" value="ECO:0007669"/>
    <property type="project" value="UniProtKB-SubCell"/>
</dbReference>
<keyword evidence="11" id="KW-1185">Reference proteome</keyword>
<dbReference type="SMART" id="SM00304">
    <property type="entry name" value="HAMP"/>
    <property type="match status" value="1"/>
</dbReference>
<evidence type="ECO:0000256" key="4">
    <source>
        <dbReference type="ARBA" id="ARBA00029447"/>
    </source>
</evidence>
<name>A0A3S0HYI4_9PROT</name>
<evidence type="ECO:0000313" key="10">
    <source>
        <dbReference type="EMBL" id="RTR21526.1"/>
    </source>
</evidence>
<dbReference type="Proteomes" id="UP000277007">
    <property type="component" value="Unassembled WGS sequence"/>
</dbReference>
<evidence type="ECO:0000256" key="1">
    <source>
        <dbReference type="ARBA" id="ARBA00004429"/>
    </source>
</evidence>
<comment type="similarity">
    <text evidence="4">Belongs to the methyl-accepting chemotaxis (MCP) protein family.</text>
</comment>
<dbReference type="PANTHER" id="PTHR32089">
    <property type="entry name" value="METHYL-ACCEPTING CHEMOTAXIS PROTEIN MCPB"/>
    <property type="match status" value="1"/>
</dbReference>
<comment type="subcellular location">
    <subcellularLocation>
        <location evidence="1">Cell inner membrane</location>
        <topology evidence="1">Multi-pass membrane protein</topology>
    </subcellularLocation>
</comment>
<gene>
    <name evidence="10" type="ORF">EJ903_08975</name>
</gene>
<dbReference type="PROSITE" id="PS50192">
    <property type="entry name" value="T_SNARE"/>
    <property type="match status" value="1"/>
</dbReference>
<keyword evidence="2" id="KW-0997">Cell inner membrane</keyword>
<dbReference type="SUPFAM" id="SSF58104">
    <property type="entry name" value="Methyl-accepting chemotaxis protein (MCP) signaling domain"/>
    <property type="match status" value="1"/>
</dbReference>
<evidence type="ECO:0000256" key="2">
    <source>
        <dbReference type="ARBA" id="ARBA00022519"/>
    </source>
</evidence>
<reference evidence="10 11" key="1">
    <citation type="submission" date="2018-12" db="EMBL/GenBank/DDBJ databases">
        <authorList>
            <person name="Yang Y."/>
        </authorList>
    </citation>
    <scope>NUCLEOTIDE SEQUENCE [LARGE SCALE GENOMIC DNA]</scope>
    <source>
        <strain evidence="10 11">L-25-5w-1</strain>
    </source>
</reference>
<feature type="domain" description="T-SNARE coiled-coil homology" evidence="8">
    <location>
        <begin position="459"/>
        <end position="521"/>
    </location>
</feature>
<dbReference type="PRINTS" id="PR00260">
    <property type="entry name" value="CHEMTRNSDUCR"/>
</dbReference>
<feature type="domain" description="Methyl-accepting transducer" evidence="7">
    <location>
        <begin position="307"/>
        <end position="543"/>
    </location>
</feature>
<dbReference type="Pfam" id="PF00672">
    <property type="entry name" value="HAMP"/>
    <property type="match status" value="1"/>
</dbReference>
<evidence type="ECO:0000256" key="5">
    <source>
        <dbReference type="PROSITE-ProRule" id="PRU00284"/>
    </source>
</evidence>
<dbReference type="EMBL" id="RXMA01000006">
    <property type="protein sequence ID" value="RTR21526.1"/>
    <property type="molecule type" value="Genomic_DNA"/>
</dbReference>
<dbReference type="Pfam" id="PF00015">
    <property type="entry name" value="MCPsignal"/>
    <property type="match status" value="1"/>
</dbReference>
<keyword evidence="6" id="KW-0812">Transmembrane</keyword>
<dbReference type="PROSITE" id="PS50885">
    <property type="entry name" value="HAMP"/>
    <property type="match status" value="1"/>
</dbReference>
<dbReference type="Gene3D" id="1.10.287.950">
    <property type="entry name" value="Methyl-accepting chemotaxis protein"/>
    <property type="match status" value="1"/>
</dbReference>
<evidence type="ECO:0000256" key="3">
    <source>
        <dbReference type="ARBA" id="ARBA00023224"/>
    </source>
</evidence>
<dbReference type="InterPro" id="IPR004090">
    <property type="entry name" value="Chemotax_Me-accpt_rcpt"/>
</dbReference>
<dbReference type="AlphaFoldDB" id="A0A3S0HYI4"/>
<dbReference type="GO" id="GO:0006935">
    <property type="term" value="P:chemotaxis"/>
    <property type="evidence" value="ECO:0007669"/>
    <property type="project" value="InterPro"/>
</dbReference>
<dbReference type="CDD" id="cd06225">
    <property type="entry name" value="HAMP"/>
    <property type="match status" value="1"/>
</dbReference>
<dbReference type="PANTHER" id="PTHR32089:SF112">
    <property type="entry name" value="LYSOZYME-LIKE PROTEIN-RELATED"/>
    <property type="match status" value="1"/>
</dbReference>
<dbReference type="Gene3D" id="1.10.8.500">
    <property type="entry name" value="HAMP domain in histidine kinase"/>
    <property type="match status" value="1"/>
</dbReference>
<sequence>MAMVTKRLRDKVVRIGFRIPALMAVVALLFLGVTVLSVFWNQRSVGFLNDLSGRDLRVRASMTALYNDMDTVNSRVLGVMASIYSSPGSADRVAQALDGVQRNWTDLLALIPESERGTATKAAAQAMDAFPAFTSKITQALKASTPLGGHYDVWLDLSPPLRKAVLEVSKQLDQRVNVRVSEDLALGELISQASLAAIIIGLLVLGAVTRSLVFGVARPITRMTAVMGDLAQGHLHTDIPYADRSDEISGMARALQVFRDNGLERQRLQASRDAEQQQQIQRAARIEELISRFDRSATETLHTVASAASELDATARDMTTTAESTSGRAANATGIVSGATNNVQAVAAATEELSSSIQEIGRRAVQSSAIADRAVAEAGRTNETVRSLSEAATRIGEVVQLIGEIASQTNLLALNATIEAARAGEAGKGFAVVASEVKGLATQTARATDDISTQIGEMQKVTGNAVRAIQEITGIIGELHGIAQDMTDSVNQQMAATTEISRNVQAAAVGMGDVSQTVGGVSEAAGQTGAAATQVLGAAGELSHHAERLRHEVVSFFQGIRSA</sequence>
<accession>A0A3S0HYI4</accession>
<evidence type="ECO:0000259" key="8">
    <source>
        <dbReference type="PROSITE" id="PS50192"/>
    </source>
</evidence>
<comment type="caution">
    <text evidence="10">The sequence shown here is derived from an EMBL/GenBank/DDBJ whole genome shotgun (WGS) entry which is preliminary data.</text>
</comment>
<dbReference type="GO" id="GO:0007165">
    <property type="term" value="P:signal transduction"/>
    <property type="evidence" value="ECO:0007669"/>
    <property type="project" value="UniProtKB-KW"/>
</dbReference>
<dbReference type="GO" id="GO:0004888">
    <property type="term" value="F:transmembrane signaling receptor activity"/>
    <property type="evidence" value="ECO:0007669"/>
    <property type="project" value="InterPro"/>
</dbReference>
<organism evidence="10 11">
    <name type="scientific">Azospirillum griseum</name>
    <dbReference type="NCBI Taxonomy" id="2496639"/>
    <lineage>
        <taxon>Bacteria</taxon>
        <taxon>Pseudomonadati</taxon>
        <taxon>Pseudomonadota</taxon>
        <taxon>Alphaproteobacteria</taxon>
        <taxon>Rhodospirillales</taxon>
        <taxon>Azospirillaceae</taxon>
        <taxon>Azospirillum</taxon>
    </lineage>
</organism>
<evidence type="ECO:0000259" key="7">
    <source>
        <dbReference type="PROSITE" id="PS50111"/>
    </source>
</evidence>
<feature type="transmembrane region" description="Helical" evidence="6">
    <location>
        <begin position="21"/>
        <end position="40"/>
    </location>
</feature>
<feature type="domain" description="HAMP" evidence="9">
    <location>
        <begin position="214"/>
        <end position="267"/>
    </location>
</feature>
<keyword evidence="3 5" id="KW-0807">Transducer</keyword>
<keyword evidence="6" id="KW-1133">Transmembrane helix</keyword>
<dbReference type="SMART" id="SM00283">
    <property type="entry name" value="MA"/>
    <property type="match status" value="1"/>
</dbReference>
<protein>
    <submittedName>
        <fullName evidence="10">Methyl-accepting chemotaxis protein</fullName>
    </submittedName>
</protein>